<keyword evidence="2" id="KW-0472">Membrane</keyword>
<dbReference type="Pfam" id="PF01522">
    <property type="entry name" value="Polysacc_deac_1"/>
    <property type="match status" value="1"/>
</dbReference>
<feature type="region of interest" description="Disordered" evidence="1">
    <location>
        <begin position="77"/>
        <end position="119"/>
    </location>
</feature>
<feature type="transmembrane region" description="Helical" evidence="2">
    <location>
        <begin position="16"/>
        <end position="34"/>
    </location>
</feature>
<accession>A0A2X4YQR6</accession>
<dbReference type="KEGG" id="blen:NCTC4824_01204"/>
<proteinExistence type="predicted"/>
<feature type="compositionally biased region" description="Basic and acidic residues" evidence="1">
    <location>
        <begin position="77"/>
        <end position="108"/>
    </location>
</feature>
<name>A0A2X4YQR6_LEDLE</name>
<evidence type="ECO:0000259" key="3">
    <source>
        <dbReference type="PROSITE" id="PS51677"/>
    </source>
</evidence>
<sequence length="338" mass="38985">MERRVKKNRKLNRNGKIFIGSIMIFMIALCYFTIEMKKDNEAFAIKNQDSSRVNQQEQAEWKIEKKDPKKIEHVTVHNDNNDKALGEKESNPKQEEISKNTGEEKEGIVQDSEQELETAPSQQIMEEQVEDQANTPQGLRVGKVVYLTFDDGPHPVSEEILRLLKKYNAKATFFMLEPNIKHYPDPVKQMVEDGHSVAAHGVSHEVSKVYRSPASFAGEMEMALQYIEELTNVKSRLIRAPYGSKPYITPAFKAASDAKKYILWDWNIDSTDWKLTNGQYVERVIQATEALEGKQPLVVLLHEKPTTVEYLEKLLIYYHDNGYEMEAITETMEPIQFR</sequence>
<dbReference type="SUPFAM" id="SSF88713">
    <property type="entry name" value="Glycoside hydrolase/deacetylase"/>
    <property type="match status" value="1"/>
</dbReference>
<evidence type="ECO:0000313" key="4">
    <source>
        <dbReference type="EMBL" id="SQI54005.1"/>
    </source>
</evidence>
<keyword evidence="2" id="KW-1133">Transmembrane helix</keyword>
<dbReference type="InterPro" id="IPR002509">
    <property type="entry name" value="NODB_dom"/>
</dbReference>
<organism evidence="4 5">
    <name type="scientific">Lederbergia lenta</name>
    <name type="common">Bacillus lentus</name>
    <dbReference type="NCBI Taxonomy" id="1467"/>
    <lineage>
        <taxon>Bacteria</taxon>
        <taxon>Bacillati</taxon>
        <taxon>Bacillota</taxon>
        <taxon>Bacilli</taxon>
        <taxon>Bacillales</taxon>
        <taxon>Bacillaceae</taxon>
        <taxon>Lederbergia</taxon>
    </lineage>
</organism>
<dbReference type="Proteomes" id="UP000249134">
    <property type="component" value="Chromosome 1"/>
</dbReference>
<dbReference type="Gene3D" id="3.20.20.370">
    <property type="entry name" value="Glycoside hydrolase/deacetylase"/>
    <property type="match status" value="1"/>
</dbReference>
<evidence type="ECO:0000256" key="2">
    <source>
        <dbReference type="SAM" id="Phobius"/>
    </source>
</evidence>
<dbReference type="GO" id="GO:0005975">
    <property type="term" value="P:carbohydrate metabolic process"/>
    <property type="evidence" value="ECO:0007669"/>
    <property type="project" value="InterPro"/>
</dbReference>
<dbReference type="RefSeq" id="WP_066136490.1">
    <property type="nucleotide sequence ID" value="NZ_CBCSGM010000001.1"/>
</dbReference>
<evidence type="ECO:0000256" key="1">
    <source>
        <dbReference type="SAM" id="MobiDB-lite"/>
    </source>
</evidence>
<protein>
    <submittedName>
        <fullName evidence="4">YheN</fullName>
    </submittedName>
</protein>
<dbReference type="InterPro" id="IPR011330">
    <property type="entry name" value="Glyco_hydro/deAcase_b/a-brl"/>
</dbReference>
<gene>
    <name evidence="4" type="ORF">NCTC4824_01204</name>
</gene>
<dbReference type="GO" id="GO:0016810">
    <property type="term" value="F:hydrolase activity, acting on carbon-nitrogen (but not peptide) bonds"/>
    <property type="evidence" value="ECO:0007669"/>
    <property type="project" value="InterPro"/>
</dbReference>
<dbReference type="InterPro" id="IPR050248">
    <property type="entry name" value="Polysacc_deacetylase_ArnD"/>
</dbReference>
<dbReference type="AlphaFoldDB" id="A0A2X4YQR6"/>
<keyword evidence="2" id="KW-0812">Transmembrane</keyword>
<keyword evidence="5" id="KW-1185">Reference proteome</keyword>
<dbReference type="EMBL" id="LS483476">
    <property type="protein sequence ID" value="SQI54005.1"/>
    <property type="molecule type" value="Genomic_DNA"/>
</dbReference>
<dbReference type="PANTHER" id="PTHR10587">
    <property type="entry name" value="GLYCOSYL TRANSFERASE-RELATED"/>
    <property type="match status" value="1"/>
</dbReference>
<dbReference type="PROSITE" id="PS51677">
    <property type="entry name" value="NODB"/>
    <property type="match status" value="1"/>
</dbReference>
<dbReference type="PANTHER" id="PTHR10587:SF125">
    <property type="entry name" value="POLYSACCHARIDE DEACETYLASE YHEN-RELATED"/>
    <property type="match status" value="1"/>
</dbReference>
<dbReference type="CDD" id="cd10944">
    <property type="entry name" value="CE4_SmPgdA_like"/>
    <property type="match status" value="1"/>
</dbReference>
<evidence type="ECO:0000313" key="5">
    <source>
        <dbReference type="Proteomes" id="UP000249134"/>
    </source>
</evidence>
<feature type="domain" description="NodB homology" evidence="3">
    <location>
        <begin position="143"/>
        <end position="326"/>
    </location>
</feature>
<reference evidence="4 5" key="1">
    <citation type="submission" date="2018-06" db="EMBL/GenBank/DDBJ databases">
        <authorList>
            <consortium name="Pathogen Informatics"/>
            <person name="Doyle S."/>
        </authorList>
    </citation>
    <scope>NUCLEOTIDE SEQUENCE [LARGE SCALE GENOMIC DNA]</scope>
    <source>
        <strain evidence="4 5">NCTC4824</strain>
    </source>
</reference>
<dbReference type="STRING" id="1348624.GCA_001591545_00298"/>